<evidence type="ECO:0000313" key="1">
    <source>
        <dbReference type="EMBL" id="GAA0163736.1"/>
    </source>
</evidence>
<dbReference type="EMBL" id="BAABME010004835">
    <property type="protein sequence ID" value="GAA0163736.1"/>
    <property type="molecule type" value="Genomic_DNA"/>
</dbReference>
<dbReference type="Pfam" id="PF04759">
    <property type="entry name" value="DUF617"/>
    <property type="match status" value="1"/>
</dbReference>
<proteinExistence type="predicted"/>
<organism evidence="1 2">
    <name type="scientific">Lithospermum erythrorhizon</name>
    <name type="common">Purple gromwell</name>
    <name type="synonym">Lithospermum officinale var. erythrorhizon</name>
    <dbReference type="NCBI Taxonomy" id="34254"/>
    <lineage>
        <taxon>Eukaryota</taxon>
        <taxon>Viridiplantae</taxon>
        <taxon>Streptophyta</taxon>
        <taxon>Embryophyta</taxon>
        <taxon>Tracheophyta</taxon>
        <taxon>Spermatophyta</taxon>
        <taxon>Magnoliopsida</taxon>
        <taxon>eudicotyledons</taxon>
        <taxon>Gunneridae</taxon>
        <taxon>Pentapetalae</taxon>
        <taxon>asterids</taxon>
        <taxon>lamiids</taxon>
        <taxon>Boraginales</taxon>
        <taxon>Boraginaceae</taxon>
        <taxon>Boraginoideae</taxon>
        <taxon>Lithospermeae</taxon>
        <taxon>Lithospermum</taxon>
    </lineage>
</organism>
<dbReference type="PANTHER" id="PTHR31276">
    <property type="match status" value="1"/>
</dbReference>
<dbReference type="AlphaFoldDB" id="A0AAV3QKP5"/>
<evidence type="ECO:0000313" key="2">
    <source>
        <dbReference type="Proteomes" id="UP001454036"/>
    </source>
</evidence>
<dbReference type="InterPro" id="IPR006460">
    <property type="entry name" value="MIZ1-like_pln"/>
</dbReference>
<dbReference type="Proteomes" id="UP001454036">
    <property type="component" value="Unassembled WGS sequence"/>
</dbReference>
<sequence>MIMAYQSSGRATTFSDGVTTVDCEKQVRSWRLLRSLMELLIPSCNCSFIEDEKNETSQENTPHSRYSFSRQSYLISSHNSTTTGTIFGSRRGKVSLCIQTNPKSSTPILLLELAITTATLAREMRGGVLRIGLECTPNVDGFEEEKNYSSLLSMPLWRLYCNGRKAGFAKKRKASKYDLEILNNMESVAIGAGVINGKELGCDDDVMYLRGRFKKVHGSFDSESYHLIDPEGNIGHQELSVFFIRSRP</sequence>
<dbReference type="PANTHER" id="PTHR31276:SF10">
    <property type="entry name" value="PROTEIN MIZU-KUSSEI 1-LIKE"/>
    <property type="match status" value="1"/>
</dbReference>
<dbReference type="NCBIfam" id="TIGR01570">
    <property type="entry name" value="A_thal_3588"/>
    <property type="match status" value="1"/>
</dbReference>
<protein>
    <recommendedName>
        <fullName evidence="3">Protein MIZU-KUSSEI 1-like</fullName>
    </recommendedName>
</protein>
<comment type="caution">
    <text evidence="1">The sequence shown here is derived from an EMBL/GenBank/DDBJ whole genome shotgun (WGS) entry which is preliminary data.</text>
</comment>
<keyword evidence="2" id="KW-1185">Reference proteome</keyword>
<dbReference type="GO" id="GO:0010274">
    <property type="term" value="P:hydrotropism"/>
    <property type="evidence" value="ECO:0007669"/>
    <property type="project" value="InterPro"/>
</dbReference>
<gene>
    <name evidence="1" type="ORF">LIER_19531</name>
</gene>
<name>A0AAV3QKP5_LITER</name>
<accession>A0AAV3QKP5</accession>
<evidence type="ECO:0008006" key="3">
    <source>
        <dbReference type="Google" id="ProtNLM"/>
    </source>
</evidence>
<reference evidence="1 2" key="1">
    <citation type="submission" date="2024-01" db="EMBL/GenBank/DDBJ databases">
        <title>The complete chloroplast genome sequence of Lithospermum erythrorhizon: insights into the phylogenetic relationship among Boraginaceae species and the maternal lineages of purple gromwells.</title>
        <authorList>
            <person name="Okada T."/>
            <person name="Watanabe K."/>
        </authorList>
    </citation>
    <scope>NUCLEOTIDE SEQUENCE [LARGE SCALE GENOMIC DNA]</scope>
</reference>